<evidence type="ECO:0000256" key="1">
    <source>
        <dbReference type="ARBA" id="ARBA00023015"/>
    </source>
</evidence>
<dbReference type="CDD" id="cd01545">
    <property type="entry name" value="PBP1_SalR"/>
    <property type="match status" value="1"/>
</dbReference>
<sequence>MAVSVTIDDVAAHAGVSIKTVSRVVNREANVSEKTRNKVMAAIEALNYRPNQAARGLAGRRSYLIGVVYDNISPNYLINLQSGMIETCHAASYGLALCPVAYAETGLVEHVMAWVRHSQVDGVLLTPPLTDCAPLLVALEKAGVPVVLVSSLGAGQVPAVVIDEVEAARQMTLHLIALGHTEIGFIKGPAAHSASQSRYEGFKAALAGAGIAINGAYVVEGRFDFDSGEIAAQRLLKGKRPTAIFASNDDMAAGVLHAAHKLGIAIPEALAVVGFDDTPISRQVWPSLTTIRQPIREMGNHAADLLLQLIAKKVLVEDGSSMVFQHGFELKVRGSSQKTSI</sequence>
<dbReference type="PROSITE" id="PS50932">
    <property type="entry name" value="HTH_LACI_2"/>
    <property type="match status" value="1"/>
</dbReference>
<evidence type="ECO:0000259" key="4">
    <source>
        <dbReference type="PROSITE" id="PS50932"/>
    </source>
</evidence>
<dbReference type="SUPFAM" id="SSF53822">
    <property type="entry name" value="Periplasmic binding protein-like I"/>
    <property type="match status" value="1"/>
</dbReference>
<dbReference type="InterPro" id="IPR010982">
    <property type="entry name" value="Lambda_DNA-bd_dom_sf"/>
</dbReference>
<dbReference type="Pfam" id="PF13377">
    <property type="entry name" value="Peripla_BP_3"/>
    <property type="match status" value="1"/>
</dbReference>
<dbReference type="InterPro" id="IPR028082">
    <property type="entry name" value="Peripla_BP_I"/>
</dbReference>
<accession>A0ABV7D8J1</accession>
<dbReference type="EMBL" id="JBHRSL010000010">
    <property type="protein sequence ID" value="MFC3052994.1"/>
    <property type="molecule type" value="Genomic_DNA"/>
</dbReference>
<dbReference type="CDD" id="cd01392">
    <property type="entry name" value="HTH_LacI"/>
    <property type="match status" value="1"/>
</dbReference>
<dbReference type="SUPFAM" id="SSF47413">
    <property type="entry name" value="lambda repressor-like DNA-binding domains"/>
    <property type="match status" value="1"/>
</dbReference>
<organism evidence="5 6">
    <name type="scientific">Kordiimonas pumila</name>
    <dbReference type="NCBI Taxonomy" id="2161677"/>
    <lineage>
        <taxon>Bacteria</taxon>
        <taxon>Pseudomonadati</taxon>
        <taxon>Pseudomonadota</taxon>
        <taxon>Alphaproteobacteria</taxon>
        <taxon>Kordiimonadales</taxon>
        <taxon>Kordiimonadaceae</taxon>
        <taxon>Kordiimonas</taxon>
    </lineage>
</organism>
<dbReference type="Gene3D" id="1.10.260.40">
    <property type="entry name" value="lambda repressor-like DNA-binding domains"/>
    <property type="match status" value="1"/>
</dbReference>
<gene>
    <name evidence="5" type="ORF">ACFOKA_13850</name>
</gene>
<dbReference type="RefSeq" id="WP_194213338.1">
    <property type="nucleotide sequence ID" value="NZ_CP061205.1"/>
</dbReference>
<evidence type="ECO:0000313" key="5">
    <source>
        <dbReference type="EMBL" id="MFC3052994.1"/>
    </source>
</evidence>
<comment type="caution">
    <text evidence="5">The sequence shown here is derived from an EMBL/GenBank/DDBJ whole genome shotgun (WGS) entry which is preliminary data.</text>
</comment>
<keyword evidence="3" id="KW-0804">Transcription</keyword>
<evidence type="ECO:0000256" key="3">
    <source>
        <dbReference type="ARBA" id="ARBA00023163"/>
    </source>
</evidence>
<keyword evidence="2 5" id="KW-0238">DNA-binding</keyword>
<evidence type="ECO:0000256" key="2">
    <source>
        <dbReference type="ARBA" id="ARBA00023125"/>
    </source>
</evidence>
<evidence type="ECO:0000313" key="6">
    <source>
        <dbReference type="Proteomes" id="UP001595444"/>
    </source>
</evidence>
<keyword evidence="6" id="KW-1185">Reference proteome</keyword>
<keyword evidence="1" id="KW-0805">Transcription regulation</keyword>
<name>A0ABV7D8J1_9PROT</name>
<dbReference type="PRINTS" id="PR00036">
    <property type="entry name" value="HTHLACI"/>
</dbReference>
<reference evidence="6" key="1">
    <citation type="journal article" date="2019" name="Int. J. Syst. Evol. Microbiol.">
        <title>The Global Catalogue of Microorganisms (GCM) 10K type strain sequencing project: providing services to taxonomists for standard genome sequencing and annotation.</title>
        <authorList>
            <consortium name="The Broad Institute Genomics Platform"/>
            <consortium name="The Broad Institute Genome Sequencing Center for Infectious Disease"/>
            <person name="Wu L."/>
            <person name="Ma J."/>
        </authorList>
    </citation>
    <scope>NUCLEOTIDE SEQUENCE [LARGE SCALE GENOMIC DNA]</scope>
    <source>
        <strain evidence="6">KCTC 62164</strain>
    </source>
</reference>
<dbReference type="Gene3D" id="3.40.50.2300">
    <property type="match status" value="2"/>
</dbReference>
<dbReference type="SMART" id="SM00354">
    <property type="entry name" value="HTH_LACI"/>
    <property type="match status" value="1"/>
</dbReference>
<dbReference type="InterPro" id="IPR000843">
    <property type="entry name" value="HTH_LacI"/>
</dbReference>
<dbReference type="InterPro" id="IPR046335">
    <property type="entry name" value="LacI/GalR-like_sensor"/>
</dbReference>
<dbReference type="Pfam" id="PF00356">
    <property type="entry name" value="LacI"/>
    <property type="match status" value="1"/>
</dbReference>
<dbReference type="GO" id="GO:0003677">
    <property type="term" value="F:DNA binding"/>
    <property type="evidence" value="ECO:0007669"/>
    <property type="project" value="UniProtKB-KW"/>
</dbReference>
<dbReference type="Proteomes" id="UP001595444">
    <property type="component" value="Unassembled WGS sequence"/>
</dbReference>
<feature type="domain" description="HTH lacI-type" evidence="4">
    <location>
        <begin position="5"/>
        <end position="59"/>
    </location>
</feature>
<dbReference type="PANTHER" id="PTHR30146:SF153">
    <property type="entry name" value="LACTOSE OPERON REPRESSOR"/>
    <property type="match status" value="1"/>
</dbReference>
<protein>
    <submittedName>
        <fullName evidence="5">LacI family DNA-binding transcriptional regulator</fullName>
    </submittedName>
</protein>
<dbReference type="PROSITE" id="PS00356">
    <property type="entry name" value="HTH_LACI_1"/>
    <property type="match status" value="1"/>
</dbReference>
<proteinExistence type="predicted"/>
<dbReference type="PANTHER" id="PTHR30146">
    <property type="entry name" value="LACI-RELATED TRANSCRIPTIONAL REPRESSOR"/>
    <property type="match status" value="1"/>
</dbReference>